<protein>
    <submittedName>
        <fullName evidence="1">Uncharacterized protein</fullName>
    </submittedName>
</protein>
<reference evidence="1 2" key="1">
    <citation type="submission" date="2019-04" db="EMBL/GenBank/DDBJ databases">
        <authorList>
            <person name="Feng G."/>
            <person name="Zhang J."/>
            <person name="Zhu H."/>
        </authorList>
    </citation>
    <scope>NUCLEOTIDE SEQUENCE [LARGE SCALE GENOMIC DNA]</scope>
    <source>
        <strain evidence="1 2">9PBR-1</strain>
    </source>
</reference>
<evidence type="ECO:0000313" key="2">
    <source>
        <dbReference type="Proteomes" id="UP000298471"/>
    </source>
</evidence>
<name>A0A4Z0QDZ3_9BACT</name>
<dbReference type="RefSeq" id="WP_135394831.1">
    <property type="nucleotide sequence ID" value="NZ_SRMB01000002.1"/>
</dbReference>
<dbReference type="Proteomes" id="UP000298471">
    <property type="component" value="Unassembled WGS sequence"/>
</dbReference>
<gene>
    <name evidence="1" type="ORF">E5K02_10875</name>
</gene>
<organism evidence="1 2">
    <name type="scientific">Hymenobacter metallicola</name>
    <dbReference type="NCBI Taxonomy" id="2563114"/>
    <lineage>
        <taxon>Bacteria</taxon>
        <taxon>Pseudomonadati</taxon>
        <taxon>Bacteroidota</taxon>
        <taxon>Cytophagia</taxon>
        <taxon>Cytophagales</taxon>
        <taxon>Hymenobacteraceae</taxon>
        <taxon>Hymenobacter</taxon>
    </lineage>
</organism>
<dbReference type="EMBL" id="SRMB01000002">
    <property type="protein sequence ID" value="TGE26902.1"/>
    <property type="molecule type" value="Genomic_DNA"/>
</dbReference>
<dbReference type="AlphaFoldDB" id="A0A4Z0QDZ3"/>
<keyword evidence="2" id="KW-1185">Reference proteome</keyword>
<proteinExistence type="predicted"/>
<sequence>MAAHSLYRRTLLAALSAGPPPPPPVTVAGDTEYEAYRQRVEADGGTIIDPTYTRGWFRLTVPRGLYAKCATWYDALMGIKVVGGVVVKLYCVQNRTNMTGWDYVSHVPPVGSQGPAPLWVSSGLNSRPEIRYRSGELSRQEVDLSGSNNVHWFTLSQVNQTYGFIVEHSNNYAINGTITTLREGDLISGIQQLDSGNACLVYDARPQGVPYLISSSANRNRTSQQVRQRVNGTLSTVYPFNGRSTGNFPSSYLAIGGRSDIASYRLDNNSFVNVAGAFTAELSETHEQEIEAFIRAGYGYTGI</sequence>
<evidence type="ECO:0000313" key="1">
    <source>
        <dbReference type="EMBL" id="TGE26902.1"/>
    </source>
</evidence>
<accession>A0A4Z0QDZ3</accession>
<comment type="caution">
    <text evidence="1">The sequence shown here is derived from an EMBL/GenBank/DDBJ whole genome shotgun (WGS) entry which is preliminary data.</text>
</comment>